<reference evidence="1 2" key="1">
    <citation type="submission" date="2020-09" db="EMBL/GenBank/DDBJ databases">
        <title>Dyella sp. 7MK23 isolated from forest soil.</title>
        <authorList>
            <person name="Fu J."/>
        </authorList>
    </citation>
    <scope>NUCLEOTIDE SEQUENCE [LARGE SCALE GENOMIC DNA]</scope>
    <source>
        <strain evidence="1 2">7MK23</strain>
    </source>
</reference>
<dbReference type="RefSeq" id="WP_192555980.1">
    <property type="nucleotide sequence ID" value="NZ_JACZZA010000007.1"/>
</dbReference>
<protein>
    <recommendedName>
        <fullName evidence="3">Helix-turn-helix domain-containing protein</fullName>
    </recommendedName>
</protein>
<dbReference type="EMBL" id="JACZZA010000007">
    <property type="protein sequence ID" value="MBE1161119.1"/>
    <property type="molecule type" value="Genomic_DNA"/>
</dbReference>
<sequence length="95" mass="10556">MSYKQPPLQRGINPLKMNWLWRLIGEATHVSIDDIAAALANAGMEVSRQRMQGWYKAEHEEGYFPLTIAELEQNLRVLAAAHASPSPAEPQDAAS</sequence>
<gene>
    <name evidence="1" type="ORF">IGX34_12035</name>
</gene>
<evidence type="ECO:0008006" key="3">
    <source>
        <dbReference type="Google" id="ProtNLM"/>
    </source>
</evidence>
<comment type="caution">
    <text evidence="1">The sequence shown here is derived from an EMBL/GenBank/DDBJ whole genome shotgun (WGS) entry which is preliminary data.</text>
</comment>
<organism evidence="1 2">
    <name type="scientific">Dyella acidiphila</name>
    <dbReference type="NCBI Taxonomy" id="2775866"/>
    <lineage>
        <taxon>Bacteria</taxon>
        <taxon>Pseudomonadati</taxon>
        <taxon>Pseudomonadota</taxon>
        <taxon>Gammaproteobacteria</taxon>
        <taxon>Lysobacterales</taxon>
        <taxon>Rhodanobacteraceae</taxon>
        <taxon>Dyella</taxon>
    </lineage>
</organism>
<dbReference type="Proteomes" id="UP000651010">
    <property type="component" value="Unassembled WGS sequence"/>
</dbReference>
<proteinExistence type="predicted"/>
<evidence type="ECO:0000313" key="1">
    <source>
        <dbReference type="EMBL" id="MBE1161119.1"/>
    </source>
</evidence>
<evidence type="ECO:0000313" key="2">
    <source>
        <dbReference type="Proteomes" id="UP000651010"/>
    </source>
</evidence>
<keyword evidence="2" id="KW-1185">Reference proteome</keyword>
<name>A0ABR9GAR9_9GAMM</name>
<accession>A0ABR9GAR9</accession>